<dbReference type="InterPro" id="IPR037291">
    <property type="entry name" value="DUF4139"/>
</dbReference>
<dbReference type="InterPro" id="IPR011935">
    <property type="entry name" value="CHP02231"/>
</dbReference>
<evidence type="ECO:0000313" key="5">
    <source>
        <dbReference type="Proteomes" id="UP000048908"/>
    </source>
</evidence>
<organism evidence="4 5">
    <name type="scientific">Jannaschia rubra</name>
    <dbReference type="NCBI Taxonomy" id="282197"/>
    <lineage>
        <taxon>Bacteria</taxon>
        <taxon>Pseudomonadati</taxon>
        <taxon>Pseudomonadota</taxon>
        <taxon>Alphaproteobacteria</taxon>
        <taxon>Rhodobacterales</taxon>
        <taxon>Roseobacteraceae</taxon>
        <taxon>Jannaschia</taxon>
    </lineage>
</organism>
<dbReference type="PANTHER" id="PTHR31005">
    <property type="entry name" value="DUF4139 DOMAIN-CONTAINING PROTEIN"/>
    <property type="match status" value="1"/>
</dbReference>
<keyword evidence="5" id="KW-1185">Reference proteome</keyword>
<dbReference type="EMBL" id="CXPG01000014">
    <property type="protein sequence ID" value="CTQ32501.1"/>
    <property type="molecule type" value="Genomic_DNA"/>
</dbReference>
<dbReference type="RefSeq" id="WP_055681959.1">
    <property type="nucleotide sequence ID" value="NZ_CXPG01000014.1"/>
</dbReference>
<name>A0A0M6XQR5_9RHOB</name>
<accession>A0A0M6XQR5</accession>
<proteinExistence type="predicted"/>
<dbReference type="NCBIfam" id="TIGR02231">
    <property type="entry name" value="mucoidy inhibitor MuiA family protein"/>
    <property type="match status" value="1"/>
</dbReference>
<evidence type="ECO:0000313" key="4">
    <source>
        <dbReference type="EMBL" id="CTQ32501.1"/>
    </source>
</evidence>
<dbReference type="OrthoDB" id="580912at2"/>
<feature type="coiled-coil region" evidence="1">
    <location>
        <begin position="171"/>
        <end position="198"/>
    </location>
</feature>
<reference evidence="4 5" key="1">
    <citation type="submission" date="2015-07" db="EMBL/GenBank/DDBJ databases">
        <authorList>
            <person name="Noorani M."/>
        </authorList>
    </citation>
    <scope>NUCLEOTIDE SEQUENCE [LARGE SCALE GENOMIC DNA]</scope>
    <source>
        <strain evidence="4 5">CECT 5088</strain>
    </source>
</reference>
<dbReference type="Proteomes" id="UP000048908">
    <property type="component" value="Unassembled WGS sequence"/>
</dbReference>
<feature type="domain" description="DUF4139" evidence="3">
    <location>
        <begin position="219"/>
        <end position="528"/>
    </location>
</feature>
<dbReference type="STRING" id="282197.SAMN04488517_101435"/>
<dbReference type="Pfam" id="PF13598">
    <property type="entry name" value="DUF4139"/>
    <property type="match status" value="1"/>
</dbReference>
<keyword evidence="2" id="KW-0732">Signal</keyword>
<protein>
    <recommendedName>
        <fullName evidence="3">DUF4139 domain-containing protein</fullName>
    </recommendedName>
</protein>
<evidence type="ECO:0000256" key="1">
    <source>
        <dbReference type="SAM" id="Coils"/>
    </source>
</evidence>
<dbReference type="PANTHER" id="PTHR31005:SF8">
    <property type="entry name" value="DUF4139 DOMAIN-CONTAINING PROTEIN"/>
    <property type="match status" value="1"/>
</dbReference>
<sequence length="536" mass="56977">MRCAIFLCLLPGMGLAEDFTLTAPATGAVIYPQGATVTRAASVQVPQGTHRLMVPMTNGRMPRIAVEGAALGATQVMARGVIDGRRLFTPAQAAAHEALLDAREAQARAEDARIAASAALEAAEARMAFLKSVSGAQLAGLDAEAVIATAGSVAEGVVQAQGALAEARAATRDAVREVEEAARVVAQAERDFEATAAQLGPVDMLAVTVTAATAGEVALTLEDQVPEAGWSVAYDAMLEDEALSLRRNIRMYQSSGLALEDIDLTLSTASPAGQSGPSEVYPDQATIVPPPDPKERDAPAGALLRSAPEMAVAADTAFAPTVLAQANLDGPVVTYSWPEPISLPAGGAEVTLTLDTLDLDARVFNRAVPRRDETAFLMAEVTNDTGEPLLSGPMQTFRDGALMGETMLPQVPAGDEAELSFGPQEHLRLEYRRLDNTTGDRGIFVTSGTRQQDLVFRVRNLSDAPEVVETIFALPFSEQQDLEITLDAAPEPDRRDLDEKRGVAQWTLDVAGGEEAEVRLDIRMEWPEGQQLQWYP</sequence>
<feature type="chain" id="PRO_5005807343" description="DUF4139 domain-containing protein" evidence="2">
    <location>
        <begin position="17"/>
        <end position="536"/>
    </location>
</feature>
<evidence type="ECO:0000259" key="3">
    <source>
        <dbReference type="Pfam" id="PF13598"/>
    </source>
</evidence>
<dbReference type="AlphaFoldDB" id="A0A0M6XQR5"/>
<keyword evidence="1" id="KW-0175">Coiled coil</keyword>
<feature type="signal peptide" evidence="2">
    <location>
        <begin position="1"/>
        <end position="16"/>
    </location>
</feature>
<evidence type="ECO:0000256" key="2">
    <source>
        <dbReference type="SAM" id="SignalP"/>
    </source>
</evidence>
<gene>
    <name evidence="4" type="ORF">JAN5088_01272</name>
</gene>